<evidence type="ECO:0000256" key="3">
    <source>
        <dbReference type="ARBA" id="ARBA00022500"/>
    </source>
</evidence>
<dbReference type="PROSITE" id="PS50111">
    <property type="entry name" value="CHEMOTAXIS_TRANSDUC_2"/>
    <property type="match status" value="1"/>
</dbReference>
<evidence type="ECO:0000313" key="11">
    <source>
        <dbReference type="EMBL" id="MBV7272580.1"/>
    </source>
</evidence>
<evidence type="ECO:0000259" key="10">
    <source>
        <dbReference type="PROSITE" id="PS50111"/>
    </source>
</evidence>
<feature type="transmembrane region" description="Helical" evidence="9">
    <location>
        <begin position="7"/>
        <end position="28"/>
    </location>
</feature>
<dbReference type="InterPro" id="IPR033479">
    <property type="entry name" value="dCache_1"/>
</dbReference>
<dbReference type="CDD" id="cd18773">
    <property type="entry name" value="PDC1_HK_sensor"/>
    <property type="match status" value="1"/>
</dbReference>
<dbReference type="Proteomes" id="UP000694308">
    <property type="component" value="Unassembled WGS sequence"/>
</dbReference>
<protein>
    <submittedName>
        <fullName evidence="11">Methyl-accepting chemotaxis protein</fullName>
    </submittedName>
</protein>
<evidence type="ECO:0000313" key="12">
    <source>
        <dbReference type="Proteomes" id="UP000694308"/>
    </source>
</evidence>
<reference evidence="11" key="1">
    <citation type="submission" date="2020-12" db="EMBL/GenBank/DDBJ databases">
        <title>Clostridium thailandense sp. nov., a novel acetogenic bacterium isolated from peat land soil in Thailand.</title>
        <authorList>
            <person name="Chaikitkaew S."/>
            <person name="Birkeland N.K."/>
        </authorList>
    </citation>
    <scope>NUCLEOTIDE SEQUENCE</scope>
    <source>
        <strain evidence="11">PL3</strain>
    </source>
</reference>
<dbReference type="CDD" id="cd12912">
    <property type="entry name" value="PDC2_MCP_like"/>
    <property type="match status" value="1"/>
</dbReference>
<keyword evidence="12" id="KW-1185">Reference proteome</keyword>
<dbReference type="GO" id="GO:0007165">
    <property type="term" value="P:signal transduction"/>
    <property type="evidence" value="ECO:0007669"/>
    <property type="project" value="UniProtKB-KW"/>
</dbReference>
<evidence type="ECO:0000256" key="6">
    <source>
        <dbReference type="ARBA" id="ARBA00023136"/>
    </source>
</evidence>
<keyword evidence="5 9" id="KW-1133">Transmembrane helix</keyword>
<keyword evidence="7 8" id="KW-0807">Transducer</keyword>
<evidence type="ECO:0000256" key="2">
    <source>
        <dbReference type="ARBA" id="ARBA00022475"/>
    </source>
</evidence>
<dbReference type="SMART" id="SM00283">
    <property type="entry name" value="MA"/>
    <property type="match status" value="1"/>
</dbReference>
<accession>A0A949THZ0</accession>
<dbReference type="PANTHER" id="PTHR32089:SF112">
    <property type="entry name" value="LYSOZYME-LIKE PROTEIN-RELATED"/>
    <property type="match status" value="1"/>
</dbReference>
<dbReference type="InterPro" id="IPR004089">
    <property type="entry name" value="MCPsignal_dom"/>
</dbReference>
<evidence type="ECO:0000256" key="1">
    <source>
        <dbReference type="ARBA" id="ARBA00004651"/>
    </source>
</evidence>
<evidence type="ECO:0000256" key="5">
    <source>
        <dbReference type="ARBA" id="ARBA00022989"/>
    </source>
</evidence>
<keyword evidence="2" id="KW-1003">Cell membrane</keyword>
<feature type="domain" description="Methyl-accepting transducer" evidence="10">
    <location>
        <begin position="385"/>
        <end position="636"/>
    </location>
</feature>
<keyword evidence="3" id="KW-0145">Chemotaxis</keyword>
<sequence length="672" mass="74145">MKIRQKITITIVFLIVLSILSTGIFTYIQSSNIILAQTKISGLQSVKKENNTISQMIEREIAVANYLTSNRDVLDLLANQGDQTKVEIVNKILEQHMSDKKNLDGIYICNEKGVIIANPNKSTIGKDLSSGQYIKDTISTKKVQISETRDSIATGKKIMVITRPIIDSNNQLKGIVGTPITCESMTIYLKDMKLNETKSSYAYLVDTKGNLLYHPKTDLIGKQVDIKEIKDVVDRIQKGEKVSESLVNYSSGKQKMIAAYSVIPKTNWILVINGDVNEIQAPIKQMSLFVLLIGLAIIVIASVTGFFIAKKISLPIIGVTDLIDKTSKLDLKHDESFGWLLKYKDETGIMCHSIVNMRKVLREMVDLLQKSSKDINDNSLEVEGISEKVYVNSSNNSAITQQLSAAMEETAASAEEITSSIEDVKGNVVSIVKRGKEGSILSSQIIERAIIMKKDTLESDKNSKIIHSKVKEKLEQGVEELKSIMQINLLAEDILDITGQTNLLALNAAIEAARAGEAGKGFAVVADEIRKLAEISSKTAEDIQKILSRVTSAVNNMTNSSEQVLKFLDTDISEDYKKFIEVSEQYNQDAALITKMMSAVSDASQELEATINIISKATDEVAVTINESAQGVSNIAEKTLNTVSLTKEIENKSKESIEYADKLQKIVSQFKI</sequence>
<comment type="subcellular location">
    <subcellularLocation>
        <location evidence="1">Cell membrane</location>
        <topology evidence="1">Multi-pass membrane protein</topology>
    </subcellularLocation>
</comment>
<evidence type="ECO:0000256" key="7">
    <source>
        <dbReference type="ARBA" id="ARBA00023224"/>
    </source>
</evidence>
<keyword evidence="6 9" id="KW-0472">Membrane</keyword>
<evidence type="ECO:0000256" key="9">
    <source>
        <dbReference type="SAM" id="Phobius"/>
    </source>
</evidence>
<comment type="caution">
    <text evidence="11">The sequence shown here is derived from an EMBL/GenBank/DDBJ whole genome shotgun (WGS) entry which is preliminary data.</text>
</comment>
<dbReference type="Pfam" id="PF00015">
    <property type="entry name" value="MCPsignal"/>
    <property type="match status" value="1"/>
</dbReference>
<evidence type="ECO:0000256" key="4">
    <source>
        <dbReference type="ARBA" id="ARBA00022692"/>
    </source>
</evidence>
<proteinExistence type="predicted"/>
<dbReference type="EMBL" id="JAEEGC010000026">
    <property type="protein sequence ID" value="MBV7272580.1"/>
    <property type="molecule type" value="Genomic_DNA"/>
</dbReference>
<dbReference type="RefSeq" id="WP_218319614.1">
    <property type="nucleotide sequence ID" value="NZ_JAEEGC010000026.1"/>
</dbReference>
<evidence type="ECO:0000256" key="8">
    <source>
        <dbReference type="PROSITE-ProRule" id="PRU00284"/>
    </source>
</evidence>
<dbReference type="PANTHER" id="PTHR32089">
    <property type="entry name" value="METHYL-ACCEPTING CHEMOTAXIS PROTEIN MCPB"/>
    <property type="match status" value="1"/>
</dbReference>
<gene>
    <name evidence="11" type="ORF">I6U48_06565</name>
</gene>
<dbReference type="GO" id="GO:0006935">
    <property type="term" value="P:chemotaxis"/>
    <property type="evidence" value="ECO:0007669"/>
    <property type="project" value="UniProtKB-KW"/>
</dbReference>
<name>A0A949THZ0_9CLOT</name>
<dbReference type="Pfam" id="PF02743">
    <property type="entry name" value="dCache_1"/>
    <property type="match status" value="1"/>
</dbReference>
<dbReference type="AlphaFoldDB" id="A0A949THZ0"/>
<dbReference type="GO" id="GO:0005886">
    <property type="term" value="C:plasma membrane"/>
    <property type="evidence" value="ECO:0007669"/>
    <property type="project" value="UniProtKB-SubCell"/>
</dbReference>
<organism evidence="11 12">
    <name type="scientific">Clostridium thailandense</name>
    <dbReference type="NCBI Taxonomy" id="2794346"/>
    <lineage>
        <taxon>Bacteria</taxon>
        <taxon>Bacillati</taxon>
        <taxon>Bacillota</taxon>
        <taxon>Clostridia</taxon>
        <taxon>Eubacteriales</taxon>
        <taxon>Clostridiaceae</taxon>
        <taxon>Clostridium</taxon>
    </lineage>
</organism>
<keyword evidence="4 9" id="KW-0812">Transmembrane</keyword>
<feature type="transmembrane region" description="Helical" evidence="9">
    <location>
        <begin position="286"/>
        <end position="309"/>
    </location>
</feature>